<evidence type="ECO:0000259" key="2">
    <source>
        <dbReference type="PROSITE" id="PS50041"/>
    </source>
</evidence>
<keyword evidence="3" id="KW-1185">Reference proteome</keyword>
<dbReference type="PANTHER" id="PTHR22803">
    <property type="entry name" value="MANNOSE, PHOSPHOLIPASE, LECTIN RECEPTOR RELATED"/>
    <property type="match status" value="1"/>
</dbReference>
<keyword evidence="1" id="KW-0472">Membrane</keyword>
<dbReference type="InterPro" id="IPR016186">
    <property type="entry name" value="C-type_lectin-like/link_sf"/>
</dbReference>
<dbReference type="InterPro" id="IPR016187">
    <property type="entry name" value="CTDL_fold"/>
</dbReference>
<dbReference type="Proteomes" id="UP000887575">
    <property type="component" value="Unassembled WGS sequence"/>
</dbReference>
<protein>
    <recommendedName>
        <fullName evidence="2">C-type lectin domain-containing protein</fullName>
    </recommendedName>
</protein>
<dbReference type="Gene3D" id="3.10.100.10">
    <property type="entry name" value="Mannose-Binding Protein A, subunit A"/>
    <property type="match status" value="3"/>
</dbReference>
<name>A0AAF3J9M3_9BILA</name>
<organism evidence="3 4">
    <name type="scientific">Mesorhabditis belari</name>
    <dbReference type="NCBI Taxonomy" id="2138241"/>
    <lineage>
        <taxon>Eukaryota</taxon>
        <taxon>Metazoa</taxon>
        <taxon>Ecdysozoa</taxon>
        <taxon>Nematoda</taxon>
        <taxon>Chromadorea</taxon>
        <taxon>Rhabditida</taxon>
        <taxon>Rhabditina</taxon>
        <taxon>Rhabditomorpha</taxon>
        <taxon>Rhabditoidea</taxon>
        <taxon>Rhabditidae</taxon>
        <taxon>Mesorhabditinae</taxon>
        <taxon>Mesorhabditis</taxon>
    </lineage>
</organism>
<dbReference type="PROSITE" id="PS50041">
    <property type="entry name" value="C_TYPE_LECTIN_2"/>
    <property type="match status" value="2"/>
</dbReference>
<evidence type="ECO:0000313" key="4">
    <source>
        <dbReference type="WBParaSite" id="MBELARI_LOCUS5007"/>
    </source>
</evidence>
<evidence type="ECO:0000256" key="1">
    <source>
        <dbReference type="SAM" id="Phobius"/>
    </source>
</evidence>
<dbReference type="SUPFAM" id="SSF56436">
    <property type="entry name" value="C-type lectin-like"/>
    <property type="match status" value="3"/>
</dbReference>
<dbReference type="InterPro" id="IPR050111">
    <property type="entry name" value="C-type_lectin/snaclec_domain"/>
</dbReference>
<proteinExistence type="predicted"/>
<feature type="domain" description="C-type lectin" evidence="2">
    <location>
        <begin position="236"/>
        <end position="321"/>
    </location>
</feature>
<feature type="transmembrane region" description="Helical" evidence="1">
    <location>
        <begin position="26"/>
        <end position="49"/>
    </location>
</feature>
<evidence type="ECO:0000313" key="3">
    <source>
        <dbReference type="Proteomes" id="UP000887575"/>
    </source>
</evidence>
<reference evidence="4" key="1">
    <citation type="submission" date="2024-02" db="UniProtKB">
        <authorList>
            <consortium name="WormBaseParasite"/>
        </authorList>
    </citation>
    <scope>IDENTIFICATION</scope>
</reference>
<dbReference type="WBParaSite" id="MBELARI_LOCUS5007">
    <property type="protein sequence ID" value="MBELARI_LOCUS5007"/>
    <property type="gene ID" value="MBELARI_LOCUS5007"/>
</dbReference>
<sequence>MIAEELLLLPQKIPEKNSTKTIKWHVIILFVFFYYIGLIVGTAGTFWIAKSHFSQFVDTENSRMKLSFSRMLKGNLSKCDAEKGLLESERAKMKTKLEGIPSTDSKCHFAWRYFNNFCYYYQGFTRNAQGDIVKYDWKTAESNCVLLGGHLVSIHSYDELNFMKKLIIPDVDMKSLNPKALPHNPCAYTEFYVWNGLHIVNGTRKLSDGSADDYHGNGDDYSRGLNYMFCNDDANENNYHYYGGSDYAEARDECRLLGGNLAMPRDTNENAAIGNAAGTFALIGVHRRSNGEWFYDDGTPSSYQNWAQGCSKDWIFFEDNCYYFFNKNLQMRNEKFTRTSAESACNRMGAHLASIHSSRENDFLLNQIFTNFFHDGTSCVNAGVLIGLSCSPRTAYSNSWIWSDGTSVDYFPRENVLCRPEYSMINDINCFSEYVWNDWPEWLRGVSRYICKKAQNKY</sequence>
<dbReference type="InterPro" id="IPR001304">
    <property type="entry name" value="C-type_lectin-like"/>
</dbReference>
<feature type="domain" description="C-type lectin" evidence="2">
    <location>
        <begin position="317"/>
        <end position="438"/>
    </location>
</feature>
<dbReference type="SMART" id="SM00034">
    <property type="entry name" value="CLECT"/>
    <property type="match status" value="2"/>
</dbReference>
<accession>A0AAF3J9M3</accession>
<dbReference type="Pfam" id="PF00059">
    <property type="entry name" value="Lectin_C"/>
    <property type="match status" value="2"/>
</dbReference>
<keyword evidence="1" id="KW-0812">Transmembrane</keyword>
<dbReference type="AlphaFoldDB" id="A0AAF3J9M3"/>
<keyword evidence="1" id="KW-1133">Transmembrane helix</keyword>